<keyword evidence="2" id="KW-0732">Signal</keyword>
<comment type="caution">
    <text evidence="3">The sequence shown here is derived from an EMBL/GenBank/DDBJ whole genome shotgun (WGS) entry which is preliminary data.</text>
</comment>
<dbReference type="PROSITE" id="PS51257">
    <property type="entry name" value="PROKAR_LIPOPROTEIN"/>
    <property type="match status" value="1"/>
</dbReference>
<accession>A0ABU3L077</accession>
<evidence type="ECO:0000313" key="3">
    <source>
        <dbReference type="EMBL" id="MDT7827136.1"/>
    </source>
</evidence>
<protein>
    <recommendedName>
        <fullName evidence="5">Lipoprotein</fullName>
    </recommendedName>
</protein>
<evidence type="ECO:0000313" key="4">
    <source>
        <dbReference type="Proteomes" id="UP001250656"/>
    </source>
</evidence>
<proteinExistence type="predicted"/>
<dbReference type="EMBL" id="JAVTTP010000001">
    <property type="protein sequence ID" value="MDT7827136.1"/>
    <property type="molecule type" value="Genomic_DNA"/>
</dbReference>
<feature type="chain" id="PRO_5045725246" description="Lipoprotein" evidence="2">
    <location>
        <begin position="24"/>
        <end position="106"/>
    </location>
</feature>
<sequence length="106" mass="12331">MKSQTVHLILMLLLMSACGNRNSAQPDPEDEYRRTEASYEPESRSGFFDSFNKKKLMSNQFRDARTGLVVSSSNYPSDWKVISSEGRFDTFVFKYKKRVPKQYESI</sequence>
<organism evidence="3 4">
    <name type="scientific">Pricia mediterranea</name>
    <dbReference type="NCBI Taxonomy" id="3076079"/>
    <lineage>
        <taxon>Bacteria</taxon>
        <taxon>Pseudomonadati</taxon>
        <taxon>Bacteroidota</taxon>
        <taxon>Flavobacteriia</taxon>
        <taxon>Flavobacteriales</taxon>
        <taxon>Flavobacteriaceae</taxon>
        <taxon>Pricia</taxon>
    </lineage>
</organism>
<keyword evidence="4" id="KW-1185">Reference proteome</keyword>
<reference evidence="3 4" key="1">
    <citation type="submission" date="2023-09" db="EMBL/GenBank/DDBJ databases">
        <title>Novel taxa isolated from Blanes Bay.</title>
        <authorList>
            <person name="Rey-Velasco X."/>
            <person name="Lucena T."/>
        </authorList>
    </citation>
    <scope>NUCLEOTIDE SEQUENCE [LARGE SCALE GENOMIC DNA]</scope>
    <source>
        <strain evidence="3 4">S334</strain>
    </source>
</reference>
<evidence type="ECO:0000256" key="1">
    <source>
        <dbReference type="SAM" id="MobiDB-lite"/>
    </source>
</evidence>
<gene>
    <name evidence="3" type="ORF">RQM65_00470</name>
</gene>
<evidence type="ECO:0000256" key="2">
    <source>
        <dbReference type="SAM" id="SignalP"/>
    </source>
</evidence>
<evidence type="ECO:0008006" key="5">
    <source>
        <dbReference type="Google" id="ProtNLM"/>
    </source>
</evidence>
<feature type="compositionally biased region" description="Basic and acidic residues" evidence="1">
    <location>
        <begin position="31"/>
        <end position="40"/>
    </location>
</feature>
<name>A0ABU3L077_9FLAO</name>
<dbReference type="Proteomes" id="UP001250656">
    <property type="component" value="Unassembled WGS sequence"/>
</dbReference>
<dbReference type="RefSeq" id="WP_314011939.1">
    <property type="nucleotide sequence ID" value="NZ_JAVTTP010000001.1"/>
</dbReference>
<feature type="signal peptide" evidence="2">
    <location>
        <begin position="1"/>
        <end position="23"/>
    </location>
</feature>
<feature type="region of interest" description="Disordered" evidence="1">
    <location>
        <begin position="21"/>
        <end position="40"/>
    </location>
</feature>